<sequence length="602" mass="61378">MASAPWIAALWAAALVLPLVVAAALGVTSVPRRPAVDTSIPSPDRPAPRLLLLLAPLTALPALALTAVPDAALEVPWLLVGTHLHVDGVARPLVLVSALLYAAALAAVAWAGFRGGRGLVAFLLVCHVGTTVVFTAGDTATFYLGYSLMSFAAYGLVVNSRTVEALRAGRVYIVLTVISESAVLAALILITASGGRVVADAPLAVAESDHTALIVALLLVGFGVKAGTLPLHVWLPLAHPAAPPAASAVLSGAMVKAGLMGWLRFLPLGEAELPGWGLALLVLALAGAFLAVPAGELQGDPKVVLAYSTISQMGFLAALVGVALASPGLAPAVVPAAVAYAVHHALAKGALFLGVPVWSHHAHGARRWVVMFGLGGAALAVAGAPFSSGSVGKYAAKNAVEGVQLGGVDLVDLLPLIATGSTLLLVRAGWLLVRREPDSRPRADAELWAWLLLVAAGIVVPWAVTDRWLPLTDVPGLAPVALWDATWPILLGLAIAALALLLSRRHLLPGWAAHPDGRALPPGDLVVPEERLARVAGSVAGSALTGVRQVRDRGVDGLRRSVPSAAAGRAHDALEAGLSSRPGSGAVVVLFCLALITAGVLS</sequence>
<evidence type="ECO:0000256" key="6">
    <source>
        <dbReference type="ARBA" id="ARBA00023136"/>
    </source>
</evidence>
<dbReference type="Proteomes" id="UP001500383">
    <property type="component" value="Unassembled WGS sequence"/>
</dbReference>
<keyword evidence="11" id="KW-1185">Reference proteome</keyword>
<evidence type="ECO:0000256" key="7">
    <source>
        <dbReference type="RuleBase" id="RU000320"/>
    </source>
</evidence>
<dbReference type="PRINTS" id="PR01437">
    <property type="entry name" value="NUOXDRDTASE4"/>
</dbReference>
<dbReference type="InterPro" id="IPR003918">
    <property type="entry name" value="NADH_UbQ_OxRdtase"/>
</dbReference>
<dbReference type="Pfam" id="PF00361">
    <property type="entry name" value="Proton_antipo_M"/>
    <property type="match status" value="1"/>
</dbReference>
<dbReference type="InterPro" id="IPR052175">
    <property type="entry name" value="ComplexI-like_HydComp"/>
</dbReference>
<comment type="subcellular location">
    <subcellularLocation>
        <location evidence="1">Cell membrane</location>
        <topology evidence="1">Multi-pass membrane protein</topology>
    </subcellularLocation>
    <subcellularLocation>
        <location evidence="7">Membrane</location>
        <topology evidence="7">Multi-pass membrane protein</topology>
    </subcellularLocation>
</comment>
<dbReference type="PANTHER" id="PTHR42682">
    <property type="entry name" value="HYDROGENASE-4 COMPONENT F"/>
    <property type="match status" value="1"/>
</dbReference>
<comment type="caution">
    <text evidence="10">The sequence shown here is derived from an EMBL/GenBank/DDBJ whole genome shotgun (WGS) entry which is preliminary data.</text>
</comment>
<feature type="transmembrane region" description="Helical" evidence="8">
    <location>
        <begin position="212"/>
        <end position="233"/>
    </location>
</feature>
<feature type="transmembrane region" description="Helical" evidence="8">
    <location>
        <begin position="445"/>
        <end position="465"/>
    </location>
</feature>
<protein>
    <recommendedName>
        <fullName evidence="9">NADH:quinone oxidoreductase/Mrp antiporter transmembrane domain-containing protein</fullName>
    </recommendedName>
</protein>
<evidence type="ECO:0000256" key="8">
    <source>
        <dbReference type="SAM" id="Phobius"/>
    </source>
</evidence>
<keyword evidence="4 8" id="KW-1133">Transmembrane helix</keyword>
<feature type="transmembrane region" description="Helical" evidence="8">
    <location>
        <begin position="275"/>
        <end position="292"/>
    </location>
</feature>
<feature type="transmembrane region" description="Helical" evidence="8">
    <location>
        <begin position="142"/>
        <end position="159"/>
    </location>
</feature>
<evidence type="ECO:0000256" key="2">
    <source>
        <dbReference type="ARBA" id="ARBA00022475"/>
    </source>
</evidence>
<feature type="transmembrane region" description="Helical" evidence="8">
    <location>
        <begin position="304"/>
        <end position="325"/>
    </location>
</feature>
<feature type="transmembrane region" description="Helical" evidence="8">
    <location>
        <begin position="171"/>
        <end position="192"/>
    </location>
</feature>
<keyword evidence="5" id="KW-0560">Oxidoreductase</keyword>
<feature type="transmembrane region" description="Helical" evidence="8">
    <location>
        <begin position="245"/>
        <end position="263"/>
    </location>
</feature>
<feature type="transmembrane region" description="Helical" evidence="8">
    <location>
        <begin position="118"/>
        <end position="136"/>
    </location>
</feature>
<feature type="transmembrane region" description="Helical" evidence="8">
    <location>
        <begin position="368"/>
        <end position="386"/>
    </location>
</feature>
<dbReference type="InterPro" id="IPR001750">
    <property type="entry name" value="ND/Mrp_TM"/>
</dbReference>
<dbReference type="PANTHER" id="PTHR42682:SF4">
    <property type="entry name" value="NADH-UBIQUINONE_PLASTOQUINONE"/>
    <property type="match status" value="1"/>
</dbReference>
<feature type="transmembrane region" description="Helical" evidence="8">
    <location>
        <begin position="485"/>
        <end position="502"/>
    </location>
</feature>
<evidence type="ECO:0000313" key="10">
    <source>
        <dbReference type="EMBL" id="GAA1713586.1"/>
    </source>
</evidence>
<accession>A0ABN2IX60</accession>
<keyword evidence="3 7" id="KW-0812">Transmembrane</keyword>
<gene>
    <name evidence="10" type="ORF">GCM10009831_24060</name>
</gene>
<name>A0ABN2IX60_9ACTN</name>
<feature type="transmembrane region" description="Helical" evidence="8">
    <location>
        <begin position="337"/>
        <end position="356"/>
    </location>
</feature>
<organism evidence="10 11">
    <name type="scientific">Dietzia cercidiphylli</name>
    <dbReference type="NCBI Taxonomy" id="498199"/>
    <lineage>
        <taxon>Bacteria</taxon>
        <taxon>Bacillati</taxon>
        <taxon>Actinomycetota</taxon>
        <taxon>Actinomycetes</taxon>
        <taxon>Mycobacteriales</taxon>
        <taxon>Dietziaceae</taxon>
        <taxon>Dietzia</taxon>
    </lineage>
</organism>
<keyword evidence="2" id="KW-1003">Cell membrane</keyword>
<feature type="transmembrane region" description="Helical" evidence="8">
    <location>
        <begin position="6"/>
        <end position="30"/>
    </location>
</feature>
<feature type="transmembrane region" description="Helical" evidence="8">
    <location>
        <begin position="583"/>
        <end position="601"/>
    </location>
</feature>
<evidence type="ECO:0000256" key="4">
    <source>
        <dbReference type="ARBA" id="ARBA00022989"/>
    </source>
</evidence>
<evidence type="ECO:0000256" key="1">
    <source>
        <dbReference type="ARBA" id="ARBA00004651"/>
    </source>
</evidence>
<evidence type="ECO:0000313" key="11">
    <source>
        <dbReference type="Proteomes" id="UP001500383"/>
    </source>
</evidence>
<evidence type="ECO:0000259" key="9">
    <source>
        <dbReference type="Pfam" id="PF00361"/>
    </source>
</evidence>
<feature type="transmembrane region" description="Helical" evidence="8">
    <location>
        <begin position="50"/>
        <end position="69"/>
    </location>
</feature>
<feature type="transmembrane region" description="Helical" evidence="8">
    <location>
        <begin position="413"/>
        <end position="433"/>
    </location>
</feature>
<proteinExistence type="predicted"/>
<evidence type="ECO:0000256" key="5">
    <source>
        <dbReference type="ARBA" id="ARBA00023002"/>
    </source>
</evidence>
<keyword evidence="6 8" id="KW-0472">Membrane</keyword>
<feature type="transmembrane region" description="Helical" evidence="8">
    <location>
        <begin position="89"/>
        <end position="111"/>
    </location>
</feature>
<evidence type="ECO:0000256" key="3">
    <source>
        <dbReference type="ARBA" id="ARBA00022692"/>
    </source>
</evidence>
<dbReference type="RefSeq" id="WP_344392513.1">
    <property type="nucleotide sequence ID" value="NZ_BAAAQG010000011.1"/>
</dbReference>
<reference evidence="10 11" key="1">
    <citation type="journal article" date="2019" name="Int. J. Syst. Evol. Microbiol.">
        <title>The Global Catalogue of Microorganisms (GCM) 10K type strain sequencing project: providing services to taxonomists for standard genome sequencing and annotation.</title>
        <authorList>
            <consortium name="The Broad Institute Genomics Platform"/>
            <consortium name="The Broad Institute Genome Sequencing Center for Infectious Disease"/>
            <person name="Wu L."/>
            <person name="Ma J."/>
        </authorList>
    </citation>
    <scope>NUCLEOTIDE SEQUENCE [LARGE SCALE GENOMIC DNA]</scope>
    <source>
        <strain evidence="10 11">JCM 16002</strain>
    </source>
</reference>
<dbReference type="EMBL" id="BAAAQG010000011">
    <property type="protein sequence ID" value="GAA1713586.1"/>
    <property type="molecule type" value="Genomic_DNA"/>
</dbReference>
<feature type="domain" description="NADH:quinone oxidoreductase/Mrp antiporter transmembrane" evidence="9">
    <location>
        <begin position="136"/>
        <end position="374"/>
    </location>
</feature>